<name>A0A9N8YUK6_9GLOM</name>
<accession>A0A9N8YUK6</accession>
<reference evidence="1" key="1">
    <citation type="submission" date="2021-06" db="EMBL/GenBank/DDBJ databases">
        <authorList>
            <person name="Kallberg Y."/>
            <person name="Tangrot J."/>
            <person name="Rosling A."/>
        </authorList>
    </citation>
    <scope>NUCLEOTIDE SEQUENCE</scope>
    <source>
        <strain evidence="1">FL966</strain>
    </source>
</reference>
<proteinExistence type="predicted"/>
<evidence type="ECO:0000313" key="2">
    <source>
        <dbReference type="Proteomes" id="UP000789759"/>
    </source>
</evidence>
<dbReference type="EMBL" id="CAJVQA010000019">
    <property type="protein sequence ID" value="CAG8450342.1"/>
    <property type="molecule type" value="Genomic_DNA"/>
</dbReference>
<protein>
    <submittedName>
        <fullName evidence="1">14744_t:CDS:1</fullName>
    </submittedName>
</protein>
<comment type="caution">
    <text evidence="1">The sequence shown here is derived from an EMBL/GenBank/DDBJ whole genome shotgun (WGS) entry which is preliminary data.</text>
</comment>
<dbReference type="AlphaFoldDB" id="A0A9N8YUK6"/>
<dbReference type="Proteomes" id="UP000789759">
    <property type="component" value="Unassembled WGS sequence"/>
</dbReference>
<sequence length="43" mass="4904">MTEHRETLKKGFLGDAQKLIHSLPQPAQVHLNYDQAFEVIVEA</sequence>
<gene>
    <name evidence="1" type="ORF">CPELLU_LOCUS108</name>
</gene>
<evidence type="ECO:0000313" key="1">
    <source>
        <dbReference type="EMBL" id="CAG8450342.1"/>
    </source>
</evidence>
<keyword evidence="2" id="KW-1185">Reference proteome</keyword>
<organism evidence="1 2">
    <name type="scientific">Cetraspora pellucida</name>
    <dbReference type="NCBI Taxonomy" id="1433469"/>
    <lineage>
        <taxon>Eukaryota</taxon>
        <taxon>Fungi</taxon>
        <taxon>Fungi incertae sedis</taxon>
        <taxon>Mucoromycota</taxon>
        <taxon>Glomeromycotina</taxon>
        <taxon>Glomeromycetes</taxon>
        <taxon>Diversisporales</taxon>
        <taxon>Gigasporaceae</taxon>
        <taxon>Cetraspora</taxon>
    </lineage>
</organism>